<reference evidence="2 3" key="1">
    <citation type="submission" date="2008-04" db="EMBL/GenBank/DDBJ databases">
        <title>Draft genome sequence of Bacteroides intestinalis (DSM 17393).</title>
        <authorList>
            <person name="Sudarsanam P."/>
            <person name="Ley R."/>
            <person name="Guruge J."/>
            <person name="Turnbaugh P.J."/>
            <person name="Mahowald M."/>
            <person name="Liep D."/>
            <person name="Gordon J."/>
        </authorList>
    </citation>
    <scope>NUCLEOTIDE SEQUENCE [LARGE SCALE GENOMIC DNA]</scope>
    <source>
        <strain evidence="2 3">DSM 17393</strain>
    </source>
</reference>
<dbReference type="eggNOG" id="COG0456">
    <property type="taxonomic scope" value="Bacteria"/>
</dbReference>
<dbReference type="InterPro" id="IPR016181">
    <property type="entry name" value="Acyl_CoA_acyltransferase"/>
</dbReference>
<dbReference type="AlphaFoldDB" id="B3CDD8"/>
<dbReference type="SUPFAM" id="SSF55729">
    <property type="entry name" value="Acyl-CoA N-acyltransferases (Nat)"/>
    <property type="match status" value="1"/>
</dbReference>
<keyword evidence="2" id="KW-0808">Transferase</keyword>
<organism evidence="2 3">
    <name type="scientific">Bacteroides intestinalis DSM 17393</name>
    <dbReference type="NCBI Taxonomy" id="471870"/>
    <lineage>
        <taxon>Bacteria</taxon>
        <taxon>Pseudomonadati</taxon>
        <taxon>Bacteroidota</taxon>
        <taxon>Bacteroidia</taxon>
        <taxon>Bacteroidales</taxon>
        <taxon>Bacteroidaceae</taxon>
        <taxon>Bacteroides</taxon>
    </lineage>
</organism>
<dbReference type="Gene3D" id="3.40.630.30">
    <property type="match status" value="1"/>
</dbReference>
<dbReference type="PANTHER" id="PTHR22916">
    <property type="entry name" value="GLYCOSYLTRANSFERASE"/>
    <property type="match status" value="1"/>
</dbReference>
<comment type="caution">
    <text evidence="2">The sequence shown here is derived from an EMBL/GenBank/DDBJ whole genome shotgun (WGS) entry which is preliminary data.</text>
</comment>
<dbReference type="PROSITE" id="PS51186">
    <property type="entry name" value="GNAT"/>
    <property type="match status" value="1"/>
</dbReference>
<dbReference type="STRING" id="471870.BACINT_02313"/>
<keyword evidence="2" id="KW-0328">Glycosyltransferase</keyword>
<name>B3CDD8_9BACE</name>
<dbReference type="EMBL" id="ABJL02000008">
    <property type="protein sequence ID" value="EDV03199.1"/>
    <property type="molecule type" value="Genomic_DNA"/>
</dbReference>
<dbReference type="Proteomes" id="UP000004596">
    <property type="component" value="Unassembled WGS sequence"/>
</dbReference>
<dbReference type="SUPFAM" id="SSF53448">
    <property type="entry name" value="Nucleotide-diphospho-sugar transferases"/>
    <property type="match status" value="1"/>
</dbReference>
<protein>
    <submittedName>
        <fullName evidence="2">Glycosyltransferase, group 2 family protein</fullName>
        <ecNumber evidence="2">2.4.-.-</ecNumber>
    </submittedName>
</protein>
<reference evidence="2 3" key="2">
    <citation type="submission" date="2008-04" db="EMBL/GenBank/DDBJ databases">
        <authorList>
            <person name="Fulton L."/>
            <person name="Clifton S."/>
            <person name="Fulton B."/>
            <person name="Xu J."/>
            <person name="Minx P."/>
            <person name="Pepin K.H."/>
            <person name="Johnson M."/>
            <person name="Thiruvilangam P."/>
            <person name="Bhonagiri V."/>
            <person name="Nash W.E."/>
            <person name="Mardis E.R."/>
            <person name="Wilson R.K."/>
        </authorList>
    </citation>
    <scope>NUCLEOTIDE SEQUENCE [LARGE SCALE GENOMIC DNA]</scope>
    <source>
        <strain evidence="2 3">DSM 17393</strain>
    </source>
</reference>
<dbReference type="CDD" id="cd04301">
    <property type="entry name" value="NAT_SF"/>
    <property type="match status" value="1"/>
</dbReference>
<dbReference type="InterPro" id="IPR029044">
    <property type="entry name" value="Nucleotide-diphossugar_trans"/>
</dbReference>
<dbReference type="Pfam" id="PF00535">
    <property type="entry name" value="Glycos_transf_2"/>
    <property type="match status" value="1"/>
</dbReference>
<gene>
    <name evidence="2" type="ORF">BACINT_02313</name>
</gene>
<dbReference type="eggNOG" id="COG0463">
    <property type="taxonomic scope" value="Bacteria"/>
</dbReference>
<evidence type="ECO:0000259" key="1">
    <source>
        <dbReference type="PROSITE" id="PS51186"/>
    </source>
</evidence>
<evidence type="ECO:0000313" key="2">
    <source>
        <dbReference type="EMBL" id="EDV03199.1"/>
    </source>
</evidence>
<accession>B3CDD8</accession>
<dbReference type="Pfam" id="PF00583">
    <property type="entry name" value="Acetyltransf_1"/>
    <property type="match status" value="1"/>
</dbReference>
<dbReference type="Gene3D" id="3.90.550.10">
    <property type="entry name" value="Spore Coat Polysaccharide Biosynthesis Protein SpsA, Chain A"/>
    <property type="match status" value="1"/>
</dbReference>
<dbReference type="GO" id="GO:0016758">
    <property type="term" value="F:hexosyltransferase activity"/>
    <property type="evidence" value="ECO:0007669"/>
    <property type="project" value="UniProtKB-ARBA"/>
</dbReference>
<feature type="domain" description="N-acetyltransferase" evidence="1">
    <location>
        <begin position="5"/>
        <end position="150"/>
    </location>
</feature>
<evidence type="ECO:0000313" key="3">
    <source>
        <dbReference type="Proteomes" id="UP000004596"/>
    </source>
</evidence>
<proteinExistence type="predicted"/>
<sequence>MLINMDIQYLHNFSTFNDIYKHLKEVSPFFLPPLEERVDIEEYANKLFKYAQREEAYYDGELVGLVAYYCTEGEKEAFISNVSVQQCFSHKGIATLLLNNTKNYLCKINVHKVKMEVANDKNIIEFYRKNDFYLDREIDYTKFMMVSYLDCPKPLVSIICLVFNHKAYIRQCLDGFIMQKVDFPIEVLIHDDASTDGSKKILCEYEEKYPKLFKPIYQTINQYSKGIPVSYTYQYPRCLGKYVAVCEGDDYWTDPLKLQKQVNILESDKNIGFVYSKFQLVNLDNMLIENSSTVSNQLSHSKTGYLLPSLLRNNFPQTLTVMFKKELLANFDKYYSYGYDWPLFIHICGKCKSVFLKDVTGCYRINPNGMMASGTLKDVDNGGFTTLNGAFRAYLCGEYKAASILDKLKINVYMYYRLSKGDIKDSVELENCVKSRLLYQLMRRMTFVWAFLLKKK</sequence>
<dbReference type="EC" id="2.4.-.-" evidence="2"/>
<dbReference type="GO" id="GO:0016747">
    <property type="term" value="F:acyltransferase activity, transferring groups other than amino-acyl groups"/>
    <property type="evidence" value="ECO:0007669"/>
    <property type="project" value="InterPro"/>
</dbReference>
<dbReference type="PANTHER" id="PTHR22916:SF3">
    <property type="entry name" value="UDP-GLCNAC:BETAGAL BETA-1,3-N-ACETYLGLUCOSAMINYLTRANSFERASE-LIKE PROTEIN 1"/>
    <property type="match status" value="1"/>
</dbReference>
<dbReference type="OrthoDB" id="199095at2"/>
<dbReference type="InterPro" id="IPR000182">
    <property type="entry name" value="GNAT_dom"/>
</dbReference>
<dbReference type="InterPro" id="IPR001173">
    <property type="entry name" value="Glyco_trans_2-like"/>
</dbReference>